<evidence type="ECO:0000259" key="4">
    <source>
        <dbReference type="Pfam" id="PF00561"/>
    </source>
</evidence>
<dbReference type="PANTHER" id="PTHR10794">
    <property type="entry name" value="ABHYDROLASE DOMAIN-CONTAINING PROTEIN"/>
    <property type="match status" value="1"/>
</dbReference>
<dbReference type="RefSeq" id="WP_311502786.1">
    <property type="nucleotide sequence ID" value="NZ_JAVRHK010000004.1"/>
</dbReference>
<dbReference type="PIRSF" id="PIRSF005211">
    <property type="entry name" value="Ab_hydro_YheT"/>
    <property type="match status" value="1"/>
</dbReference>
<keyword evidence="2" id="KW-0719">Serine esterase</keyword>
<dbReference type="SUPFAM" id="SSF53474">
    <property type="entry name" value="alpha/beta-Hydrolases"/>
    <property type="match status" value="1"/>
</dbReference>
<keyword evidence="6" id="KW-1185">Reference proteome</keyword>
<comment type="similarity">
    <text evidence="1">Belongs to the AB hydrolase superfamily. AB hydrolase 4 family.</text>
</comment>
<reference evidence="5 6" key="1">
    <citation type="submission" date="2023-09" db="EMBL/GenBank/DDBJ databases">
        <authorList>
            <person name="Rey-Velasco X."/>
        </authorList>
    </citation>
    <scope>NUCLEOTIDE SEQUENCE [LARGE SCALE GENOMIC DNA]</scope>
    <source>
        <strain evidence="5 6">F117</strain>
    </source>
</reference>
<dbReference type="PANTHER" id="PTHR10794:SF94">
    <property type="entry name" value="ESTERASE YHET-RELATED"/>
    <property type="match status" value="1"/>
</dbReference>
<evidence type="ECO:0000313" key="5">
    <source>
        <dbReference type="EMBL" id="MDT0676442.1"/>
    </source>
</evidence>
<dbReference type="InterPro" id="IPR050960">
    <property type="entry name" value="AB_hydrolase_4_sf"/>
</dbReference>
<dbReference type="InterPro" id="IPR012020">
    <property type="entry name" value="ABHD4"/>
</dbReference>
<comment type="caution">
    <text evidence="5">The sequence shown here is derived from an EMBL/GenBank/DDBJ whole genome shotgun (WGS) entry which is preliminary data.</text>
</comment>
<accession>A0ABU3D4I0</accession>
<dbReference type="Gene3D" id="3.40.50.1820">
    <property type="entry name" value="alpha/beta hydrolase"/>
    <property type="match status" value="1"/>
</dbReference>
<sequence length="322" mass="36347">MPVLKSNYKAPLPFQNAHLATIYAAMLRKVKLEINRRERLELADGDFLDLDWCYAENIHSDKLLIVTHGLAGNALRPYMLGIAKAFTEKGWNVALLNFRSCSGEINRLYRSYNAGATEDLAEVIQFAIQKKNYKKIALAGFSLGANLLLKYLGEPGEIPKEIQSAVAVSVPCDLGASLKELNKSTNSIYSKRFQKNLKKQLFERQLLFPQEISKEEITACNSLRAIDELYTSRAHGYQNAAEYYEKCSCLGFLSNISIPSLIINAKNDSFLSSNSYPVEIAENSDMLYLEIPRYGGHVGFIQKGKYYYHEKRALDFINSHST</sequence>
<gene>
    <name evidence="5" type="ORF">RM539_07590</name>
</gene>
<dbReference type="GO" id="GO:0016787">
    <property type="term" value="F:hydrolase activity"/>
    <property type="evidence" value="ECO:0007669"/>
    <property type="project" value="UniProtKB-KW"/>
</dbReference>
<evidence type="ECO:0000256" key="2">
    <source>
        <dbReference type="ARBA" id="ARBA00022487"/>
    </source>
</evidence>
<dbReference type="InterPro" id="IPR029058">
    <property type="entry name" value="AB_hydrolase_fold"/>
</dbReference>
<dbReference type="InterPro" id="IPR000952">
    <property type="entry name" value="AB_hydrolase_4_CS"/>
</dbReference>
<dbReference type="Pfam" id="PF00561">
    <property type="entry name" value="Abhydrolase_1"/>
    <property type="match status" value="1"/>
</dbReference>
<organism evidence="5 6">
    <name type="scientific">Autumnicola musiva</name>
    <dbReference type="NCBI Taxonomy" id="3075589"/>
    <lineage>
        <taxon>Bacteria</taxon>
        <taxon>Pseudomonadati</taxon>
        <taxon>Bacteroidota</taxon>
        <taxon>Flavobacteriia</taxon>
        <taxon>Flavobacteriales</taxon>
        <taxon>Flavobacteriaceae</taxon>
        <taxon>Autumnicola</taxon>
    </lineage>
</organism>
<dbReference type="EMBL" id="JAVRHK010000004">
    <property type="protein sequence ID" value="MDT0676442.1"/>
    <property type="molecule type" value="Genomic_DNA"/>
</dbReference>
<proteinExistence type="inferred from homology"/>
<name>A0ABU3D4I0_9FLAO</name>
<evidence type="ECO:0000313" key="6">
    <source>
        <dbReference type="Proteomes" id="UP001262582"/>
    </source>
</evidence>
<protein>
    <submittedName>
        <fullName evidence="5">Alpha/beta fold hydrolase</fullName>
    </submittedName>
</protein>
<evidence type="ECO:0000256" key="1">
    <source>
        <dbReference type="ARBA" id="ARBA00010884"/>
    </source>
</evidence>
<keyword evidence="3 5" id="KW-0378">Hydrolase</keyword>
<dbReference type="Proteomes" id="UP001262582">
    <property type="component" value="Unassembled WGS sequence"/>
</dbReference>
<dbReference type="InterPro" id="IPR000073">
    <property type="entry name" value="AB_hydrolase_1"/>
</dbReference>
<feature type="domain" description="AB hydrolase-1" evidence="4">
    <location>
        <begin position="63"/>
        <end position="303"/>
    </location>
</feature>
<evidence type="ECO:0000256" key="3">
    <source>
        <dbReference type="ARBA" id="ARBA00022801"/>
    </source>
</evidence>
<dbReference type="PROSITE" id="PS01133">
    <property type="entry name" value="UPF0017"/>
    <property type="match status" value="1"/>
</dbReference>